<proteinExistence type="predicted"/>
<protein>
    <submittedName>
        <fullName evidence="1">Uncharacterized protein</fullName>
    </submittedName>
</protein>
<dbReference type="Proteomes" id="UP000443090">
    <property type="component" value="Unassembled WGS sequence"/>
</dbReference>
<dbReference type="OrthoDB" id="202203at2759"/>
<organism evidence="1 2">
    <name type="scientific">Lachnellula occidentalis</name>
    <dbReference type="NCBI Taxonomy" id="215460"/>
    <lineage>
        <taxon>Eukaryota</taxon>
        <taxon>Fungi</taxon>
        <taxon>Dikarya</taxon>
        <taxon>Ascomycota</taxon>
        <taxon>Pezizomycotina</taxon>
        <taxon>Leotiomycetes</taxon>
        <taxon>Helotiales</taxon>
        <taxon>Lachnaceae</taxon>
        <taxon>Lachnellula</taxon>
    </lineage>
</organism>
<reference evidence="1 2" key="1">
    <citation type="submission" date="2018-05" db="EMBL/GenBank/DDBJ databases">
        <title>Genome sequencing and assembly of the regulated plant pathogen Lachnellula willkommii and related sister species for the development of diagnostic species identification markers.</title>
        <authorList>
            <person name="Giroux E."/>
            <person name="Bilodeau G."/>
        </authorList>
    </citation>
    <scope>NUCLEOTIDE SEQUENCE [LARGE SCALE GENOMIC DNA]</scope>
    <source>
        <strain evidence="1 2">CBS 160.35</strain>
    </source>
</reference>
<dbReference type="AlphaFoldDB" id="A0A8H8RR64"/>
<accession>A0A8H8RR64</accession>
<keyword evidence="2" id="KW-1185">Reference proteome</keyword>
<evidence type="ECO:0000313" key="2">
    <source>
        <dbReference type="Proteomes" id="UP000443090"/>
    </source>
</evidence>
<evidence type="ECO:0000313" key="1">
    <source>
        <dbReference type="EMBL" id="TVY39016.1"/>
    </source>
</evidence>
<name>A0A8H8RR64_9HELO</name>
<sequence>MGQHVATNIMRQLGSGQVKEENGTHMPLVDCPPIKLMIALSLGETALVYPKDESGLWGQELQETIVGRGLGIDSYVGCSKLCLVMFYTVVESEMTSSIHHFDDITVPVWKQL</sequence>
<gene>
    <name evidence="1" type="ORF">LOCC1_G003679</name>
</gene>
<dbReference type="EMBL" id="QGMI01000554">
    <property type="protein sequence ID" value="TVY39016.1"/>
    <property type="molecule type" value="Genomic_DNA"/>
</dbReference>
<comment type="caution">
    <text evidence="1">The sequence shown here is derived from an EMBL/GenBank/DDBJ whole genome shotgun (WGS) entry which is preliminary data.</text>
</comment>